<sequence>MSHAQQSLASLPLASLNYILPKPLAFLVIAATLSLLTNVVTRQPSSKSSSQLESALQSLQIVQTLRSNSSYTELKRGYSMLSDEERKSHLTAGSLSGNGKLAIEPLVFKRKEGLQDEVGEEIIVIYHLGKKLCGHQDIVHGGMLATVMDECLAFTTIPNLPDKNGATAYLHINYRQPCVSGQFVVIKCAVTKLERRKGFVEGKMETINGNTIVDANALFISIKKLNGDK</sequence>
<gene>
    <name evidence="2" type="ORF">PBRASI_LOCUS2851</name>
</gene>
<comment type="caution">
    <text evidence="2">The sequence shown here is derived from an EMBL/GenBank/DDBJ whole genome shotgun (WGS) entry which is preliminary data.</text>
</comment>
<name>A0A9N8ZSI3_9GLOM</name>
<keyword evidence="3" id="KW-1185">Reference proteome</keyword>
<dbReference type="InterPro" id="IPR029069">
    <property type="entry name" value="HotDog_dom_sf"/>
</dbReference>
<dbReference type="SUPFAM" id="SSF54637">
    <property type="entry name" value="Thioesterase/thiol ester dehydrase-isomerase"/>
    <property type="match status" value="1"/>
</dbReference>
<dbReference type="AlphaFoldDB" id="A0A9N8ZSI3"/>
<organism evidence="2 3">
    <name type="scientific">Paraglomus brasilianum</name>
    <dbReference type="NCBI Taxonomy" id="144538"/>
    <lineage>
        <taxon>Eukaryota</taxon>
        <taxon>Fungi</taxon>
        <taxon>Fungi incertae sedis</taxon>
        <taxon>Mucoromycota</taxon>
        <taxon>Glomeromycotina</taxon>
        <taxon>Glomeromycetes</taxon>
        <taxon>Paraglomerales</taxon>
        <taxon>Paraglomeraceae</taxon>
        <taxon>Paraglomus</taxon>
    </lineage>
</organism>
<proteinExistence type="predicted"/>
<evidence type="ECO:0000259" key="1">
    <source>
        <dbReference type="Pfam" id="PF03061"/>
    </source>
</evidence>
<dbReference type="InterPro" id="IPR006683">
    <property type="entry name" value="Thioestr_dom"/>
</dbReference>
<dbReference type="CDD" id="cd03443">
    <property type="entry name" value="PaaI_thioesterase"/>
    <property type="match status" value="1"/>
</dbReference>
<dbReference type="Proteomes" id="UP000789739">
    <property type="component" value="Unassembled WGS sequence"/>
</dbReference>
<dbReference type="PANTHER" id="PTHR47260:SF1">
    <property type="entry name" value="UPF0644 PROTEIN PB2B4.06"/>
    <property type="match status" value="1"/>
</dbReference>
<protein>
    <submittedName>
        <fullName evidence="2">7463_t:CDS:1</fullName>
    </submittedName>
</protein>
<accession>A0A9N8ZSI3</accession>
<dbReference type="PANTHER" id="PTHR47260">
    <property type="entry name" value="UPF0644 PROTEIN PB2B4.06"/>
    <property type="match status" value="1"/>
</dbReference>
<evidence type="ECO:0000313" key="2">
    <source>
        <dbReference type="EMBL" id="CAG8505824.1"/>
    </source>
</evidence>
<feature type="domain" description="Thioesterase" evidence="1">
    <location>
        <begin position="138"/>
        <end position="210"/>
    </location>
</feature>
<dbReference type="EMBL" id="CAJVPI010000235">
    <property type="protein sequence ID" value="CAG8505824.1"/>
    <property type="molecule type" value="Genomic_DNA"/>
</dbReference>
<dbReference type="Gene3D" id="3.10.129.10">
    <property type="entry name" value="Hotdog Thioesterase"/>
    <property type="match status" value="1"/>
</dbReference>
<reference evidence="2" key="1">
    <citation type="submission" date="2021-06" db="EMBL/GenBank/DDBJ databases">
        <authorList>
            <person name="Kallberg Y."/>
            <person name="Tangrot J."/>
            <person name="Rosling A."/>
        </authorList>
    </citation>
    <scope>NUCLEOTIDE SEQUENCE</scope>
    <source>
        <strain evidence="2">BR232B</strain>
    </source>
</reference>
<dbReference type="OrthoDB" id="506431at2759"/>
<evidence type="ECO:0000313" key="3">
    <source>
        <dbReference type="Proteomes" id="UP000789739"/>
    </source>
</evidence>
<dbReference type="Pfam" id="PF03061">
    <property type="entry name" value="4HBT"/>
    <property type="match status" value="1"/>
</dbReference>
<dbReference type="InterPro" id="IPR052061">
    <property type="entry name" value="PTE-AB_protein"/>
</dbReference>